<keyword evidence="3" id="KW-0687">Ribonucleoprotein</keyword>
<proteinExistence type="inferred from homology"/>
<dbReference type="InterPro" id="IPR000266">
    <property type="entry name" value="Ribosomal_uS17"/>
</dbReference>
<gene>
    <name evidence="5" type="primary">LOC106465883</name>
</gene>
<evidence type="ECO:0000313" key="5">
    <source>
        <dbReference type="RefSeq" id="XP_013781577.1"/>
    </source>
</evidence>
<dbReference type="InterPro" id="IPR012340">
    <property type="entry name" value="NA-bd_OB-fold"/>
</dbReference>
<dbReference type="Pfam" id="PF00366">
    <property type="entry name" value="Ribosomal_S17"/>
    <property type="match status" value="1"/>
</dbReference>
<comment type="similarity">
    <text evidence="1">Belongs to the universal ribosomal protein uS17 family.</text>
</comment>
<evidence type="ECO:0000256" key="2">
    <source>
        <dbReference type="ARBA" id="ARBA00022980"/>
    </source>
</evidence>
<evidence type="ECO:0000313" key="4">
    <source>
        <dbReference type="Proteomes" id="UP000694941"/>
    </source>
</evidence>
<sequence>MATTVSRTMLMFGQCVNSNMRKTAKISVMRMELNLRILKHFKERSDFYAYDPEEKCKPGDYVLIRELSEPISLKVKHKVEKIVYELGNIIDPITGQRCFGKEFIEDIDRESELFGLDPPYKKFIREHPDHAIKSPLEKTDS</sequence>
<dbReference type="Proteomes" id="UP000694941">
    <property type="component" value="Unplaced"/>
</dbReference>
<dbReference type="PANTHER" id="PTHR24088">
    <property type="entry name" value="28S RIBOSOMAL PROTEIN S17, MITOCHONDRIAL"/>
    <property type="match status" value="1"/>
</dbReference>
<dbReference type="Gene3D" id="2.40.50.140">
    <property type="entry name" value="Nucleic acid-binding proteins"/>
    <property type="match status" value="1"/>
</dbReference>
<dbReference type="SUPFAM" id="SSF50249">
    <property type="entry name" value="Nucleic acid-binding proteins"/>
    <property type="match status" value="1"/>
</dbReference>
<dbReference type="RefSeq" id="XP_013781577.1">
    <property type="nucleotide sequence ID" value="XM_013926123.2"/>
</dbReference>
<evidence type="ECO:0000256" key="3">
    <source>
        <dbReference type="ARBA" id="ARBA00023274"/>
    </source>
</evidence>
<accession>A0ABM1BGK7</accession>
<dbReference type="PANTHER" id="PTHR24088:SF0">
    <property type="entry name" value="SMALL RIBOSOMAL SUBUNIT PROTEIN US17M"/>
    <property type="match status" value="1"/>
</dbReference>
<keyword evidence="2" id="KW-0689">Ribosomal protein</keyword>
<reference evidence="5" key="1">
    <citation type="submission" date="2025-08" db="UniProtKB">
        <authorList>
            <consortium name="RefSeq"/>
        </authorList>
    </citation>
    <scope>IDENTIFICATION</scope>
    <source>
        <tissue evidence="5">Muscle</tissue>
    </source>
</reference>
<dbReference type="GeneID" id="106465883"/>
<name>A0ABM1BGK7_LIMPO</name>
<keyword evidence="4" id="KW-1185">Reference proteome</keyword>
<protein>
    <submittedName>
        <fullName evidence="5">28S ribosomal protein S17, mitochondrial-like</fullName>
    </submittedName>
</protein>
<dbReference type="InterPro" id="IPR039193">
    <property type="entry name" value="Ribosomal_uS17m_metazoa"/>
</dbReference>
<organism evidence="4 5">
    <name type="scientific">Limulus polyphemus</name>
    <name type="common">Atlantic horseshoe crab</name>
    <dbReference type="NCBI Taxonomy" id="6850"/>
    <lineage>
        <taxon>Eukaryota</taxon>
        <taxon>Metazoa</taxon>
        <taxon>Ecdysozoa</taxon>
        <taxon>Arthropoda</taxon>
        <taxon>Chelicerata</taxon>
        <taxon>Merostomata</taxon>
        <taxon>Xiphosura</taxon>
        <taxon>Limulidae</taxon>
        <taxon>Limulus</taxon>
    </lineage>
</organism>
<evidence type="ECO:0000256" key="1">
    <source>
        <dbReference type="ARBA" id="ARBA00010254"/>
    </source>
</evidence>